<evidence type="ECO:0000313" key="2">
    <source>
        <dbReference type="EMBL" id="MBO8474503.1"/>
    </source>
</evidence>
<proteinExistence type="predicted"/>
<evidence type="ECO:0000256" key="1">
    <source>
        <dbReference type="SAM" id="MobiDB-lite"/>
    </source>
</evidence>
<dbReference type="InterPro" id="IPR025632">
    <property type="entry name" value="DUF4290"/>
</dbReference>
<dbReference type="EMBL" id="JADIMD010000062">
    <property type="protein sequence ID" value="MBO8474503.1"/>
    <property type="molecule type" value="Genomic_DNA"/>
</dbReference>
<accession>A0A9D9IKP9</accession>
<comment type="caution">
    <text evidence="2">The sequence shown here is derived from an EMBL/GenBank/DDBJ whole genome shotgun (WGS) entry which is preliminary data.</text>
</comment>
<dbReference type="Pfam" id="PF14123">
    <property type="entry name" value="DUF4290"/>
    <property type="match status" value="1"/>
</dbReference>
<organism evidence="2 3">
    <name type="scientific">Candidatus Cryptobacteroides faecigallinarum</name>
    <dbReference type="NCBI Taxonomy" id="2840763"/>
    <lineage>
        <taxon>Bacteria</taxon>
        <taxon>Pseudomonadati</taxon>
        <taxon>Bacteroidota</taxon>
        <taxon>Bacteroidia</taxon>
        <taxon>Bacteroidales</taxon>
        <taxon>Candidatus Cryptobacteroides</taxon>
    </lineage>
</organism>
<dbReference type="AlphaFoldDB" id="A0A9D9IKP9"/>
<reference evidence="2" key="1">
    <citation type="submission" date="2020-10" db="EMBL/GenBank/DDBJ databases">
        <authorList>
            <person name="Gilroy R."/>
        </authorList>
    </citation>
    <scope>NUCLEOTIDE SEQUENCE</scope>
    <source>
        <strain evidence="2">B1-13419</strain>
    </source>
</reference>
<reference evidence="2" key="2">
    <citation type="journal article" date="2021" name="PeerJ">
        <title>Extensive microbial diversity within the chicken gut microbiome revealed by metagenomics and culture.</title>
        <authorList>
            <person name="Gilroy R."/>
            <person name="Ravi A."/>
            <person name="Getino M."/>
            <person name="Pursley I."/>
            <person name="Horton D.L."/>
            <person name="Alikhan N.F."/>
            <person name="Baker D."/>
            <person name="Gharbi K."/>
            <person name="Hall N."/>
            <person name="Watson M."/>
            <person name="Adriaenssens E.M."/>
            <person name="Foster-Nyarko E."/>
            <person name="Jarju S."/>
            <person name="Secka A."/>
            <person name="Antonio M."/>
            <person name="Oren A."/>
            <person name="Chaudhuri R.R."/>
            <person name="La Ragione R."/>
            <person name="Hildebrand F."/>
            <person name="Pallen M.J."/>
        </authorList>
    </citation>
    <scope>NUCLEOTIDE SEQUENCE</scope>
    <source>
        <strain evidence="2">B1-13419</strain>
    </source>
</reference>
<evidence type="ECO:0000313" key="3">
    <source>
        <dbReference type="Proteomes" id="UP000823757"/>
    </source>
</evidence>
<gene>
    <name evidence="2" type="ORF">IAB91_04335</name>
</gene>
<feature type="compositionally biased region" description="Polar residues" evidence="1">
    <location>
        <begin position="203"/>
        <end position="217"/>
    </location>
</feature>
<protein>
    <submittedName>
        <fullName evidence="2">DUF4290 domain-containing protein</fullName>
    </submittedName>
</protein>
<dbReference type="Proteomes" id="UP000823757">
    <property type="component" value="Unassembled WGS sequence"/>
</dbReference>
<sequence>MENGDQNGCKLLYNTERKSLKLPEYGRNVQKMVEYLRTIPDREKRNEQARAVVKVMEIVNPQVHLQENYEQKLWDHLYIIADFNLDVDSPYPMPNPDKFTIPPDVVPVSKKPIKATHYGRNIENIIDLIAGMEEGEARNAAIRSIAVYMRQQYLIWNKDSVADETIFHDIEVLSEGRIHVPEDMHLSRISSDANFSRPGAGSGNNRSGHYQRYGNQRKNQRSK</sequence>
<feature type="region of interest" description="Disordered" evidence="1">
    <location>
        <begin position="189"/>
        <end position="223"/>
    </location>
</feature>
<name>A0A9D9IKP9_9BACT</name>